<proteinExistence type="predicted"/>
<gene>
    <name evidence="2" type="ORF">SNEC2469_LOCUS24327</name>
</gene>
<protein>
    <submittedName>
        <fullName evidence="2">Uncharacterized protein</fullName>
    </submittedName>
</protein>
<dbReference type="AlphaFoldDB" id="A0A812ZB51"/>
<accession>A0A812ZB51</accession>
<reference evidence="2" key="1">
    <citation type="submission" date="2021-02" db="EMBL/GenBank/DDBJ databases">
        <authorList>
            <person name="Dougan E. K."/>
            <person name="Rhodes N."/>
            <person name="Thang M."/>
            <person name="Chan C."/>
        </authorList>
    </citation>
    <scope>NUCLEOTIDE SEQUENCE</scope>
</reference>
<dbReference type="OrthoDB" id="429301at2759"/>
<feature type="region of interest" description="Disordered" evidence="1">
    <location>
        <begin position="207"/>
        <end position="303"/>
    </location>
</feature>
<dbReference type="EMBL" id="CAJNJA010046641">
    <property type="protein sequence ID" value="CAE7818685.1"/>
    <property type="molecule type" value="Genomic_DNA"/>
</dbReference>
<dbReference type="Proteomes" id="UP000601435">
    <property type="component" value="Unassembled WGS sequence"/>
</dbReference>
<comment type="caution">
    <text evidence="2">The sequence shown here is derived from an EMBL/GenBank/DDBJ whole genome shotgun (WGS) entry which is preliminary data.</text>
</comment>
<organism evidence="2 3">
    <name type="scientific">Symbiodinium necroappetens</name>
    <dbReference type="NCBI Taxonomy" id="1628268"/>
    <lineage>
        <taxon>Eukaryota</taxon>
        <taxon>Sar</taxon>
        <taxon>Alveolata</taxon>
        <taxon>Dinophyceae</taxon>
        <taxon>Suessiales</taxon>
        <taxon>Symbiodiniaceae</taxon>
        <taxon>Symbiodinium</taxon>
    </lineage>
</organism>
<keyword evidence="3" id="KW-1185">Reference proteome</keyword>
<evidence type="ECO:0000256" key="1">
    <source>
        <dbReference type="SAM" id="MobiDB-lite"/>
    </source>
</evidence>
<name>A0A812ZB51_9DINO</name>
<evidence type="ECO:0000313" key="3">
    <source>
        <dbReference type="Proteomes" id="UP000601435"/>
    </source>
</evidence>
<sequence length="452" mass="49218">MCGETPNPTVKDPGPQDVLKRRGNRNFCQSCYQYCCSHSPYCDLDSKGIIAKIEEDQEAYDADLAEWESNRRQGKRCRTSEKSVVVEAETRSSITTRVLLGYLWSQGLLKRHKLDSLWAKHPKTTVVHCGKPVTGILREVGGPGAVEIYSDSQTSAVRKNHKSDTDVEEDGQDGEQALQLKSKRARFEEEDDDFLSVWGIAGVVTAGAKGSRDSDDEADQEKSKPKKRGKGSGGAGTSSSSKNPRKGKQTSANQVPAPATPSLDDLASQPDTSRDFGMSSSWLFGGKPRGAKGKGGGKGNKELDNTEKVLNLYDGICKQLENEDTFMSLTFKKVTDVSEKLTNRSTEELMKVYRDLSQSGSETQRAVEVMRRLAAANTRSTSICQLVSALHDGEATAGTLRASIDEARDAGVSLPISVDKIAFARVMLEISASGQWDELLDTLQGQPGLVQE</sequence>
<feature type="region of interest" description="Disordered" evidence="1">
    <location>
        <begin position="152"/>
        <end position="177"/>
    </location>
</feature>
<evidence type="ECO:0000313" key="2">
    <source>
        <dbReference type="EMBL" id="CAE7818685.1"/>
    </source>
</evidence>